<name>A0A158L2S8_9BURK</name>
<dbReference type="EMBL" id="FCOM02000081">
    <property type="protein sequence ID" value="SAL86941.1"/>
    <property type="molecule type" value="Genomic_DNA"/>
</dbReference>
<reference evidence="1" key="1">
    <citation type="submission" date="2016-01" db="EMBL/GenBank/DDBJ databases">
        <authorList>
            <person name="Peeters C."/>
        </authorList>
    </citation>
    <scope>NUCLEOTIDE SEQUENCE [LARGE SCALE GENOMIC DNA]</scope>
    <source>
        <strain evidence="1">LMG 29317</strain>
    </source>
</reference>
<keyword evidence="2" id="KW-1185">Reference proteome</keyword>
<gene>
    <name evidence="1" type="ORF">AWB74_07906</name>
</gene>
<proteinExistence type="predicted"/>
<accession>A0A158L2S8</accession>
<dbReference type="AlphaFoldDB" id="A0A158L2S8"/>
<evidence type="ECO:0000313" key="1">
    <source>
        <dbReference type="EMBL" id="SAL86941.1"/>
    </source>
</evidence>
<protein>
    <submittedName>
        <fullName evidence="1">Uncharacterized protein</fullName>
    </submittedName>
</protein>
<dbReference type="Proteomes" id="UP000055019">
    <property type="component" value="Unassembled WGS sequence"/>
</dbReference>
<evidence type="ECO:0000313" key="2">
    <source>
        <dbReference type="Proteomes" id="UP000055019"/>
    </source>
</evidence>
<comment type="caution">
    <text evidence="1">The sequence shown here is derived from an EMBL/GenBank/DDBJ whole genome shotgun (WGS) entry which is preliminary data.</text>
</comment>
<sequence length="30" mass="3498">MRGFEARLFSQFARSSVSELFADYLPSAWK</sequence>
<organism evidence="1 2">
    <name type="scientific">Caballeronia arvi</name>
    <dbReference type="NCBI Taxonomy" id="1777135"/>
    <lineage>
        <taxon>Bacteria</taxon>
        <taxon>Pseudomonadati</taxon>
        <taxon>Pseudomonadota</taxon>
        <taxon>Betaproteobacteria</taxon>
        <taxon>Burkholderiales</taxon>
        <taxon>Burkholderiaceae</taxon>
        <taxon>Caballeronia</taxon>
    </lineage>
</organism>